<reference evidence="1" key="1">
    <citation type="submission" date="2023-04" db="EMBL/GenBank/DDBJ databases">
        <title>Chromosome-level genome of Chaenocephalus aceratus.</title>
        <authorList>
            <person name="Park H."/>
        </authorList>
    </citation>
    <scope>NUCLEOTIDE SEQUENCE</scope>
    <source>
        <strain evidence="1">DE</strain>
        <tissue evidence="1">Muscle</tissue>
    </source>
</reference>
<proteinExistence type="predicted"/>
<dbReference type="AlphaFoldDB" id="A0AAD9C4S7"/>
<dbReference type="Proteomes" id="UP001228049">
    <property type="component" value="Unassembled WGS sequence"/>
</dbReference>
<organism evidence="1 2">
    <name type="scientific">Dissostichus eleginoides</name>
    <name type="common">Patagonian toothfish</name>
    <name type="synonym">Dissostichus amissus</name>
    <dbReference type="NCBI Taxonomy" id="100907"/>
    <lineage>
        <taxon>Eukaryota</taxon>
        <taxon>Metazoa</taxon>
        <taxon>Chordata</taxon>
        <taxon>Craniata</taxon>
        <taxon>Vertebrata</taxon>
        <taxon>Euteleostomi</taxon>
        <taxon>Actinopterygii</taxon>
        <taxon>Neopterygii</taxon>
        <taxon>Teleostei</taxon>
        <taxon>Neoteleostei</taxon>
        <taxon>Acanthomorphata</taxon>
        <taxon>Eupercaria</taxon>
        <taxon>Perciformes</taxon>
        <taxon>Notothenioidei</taxon>
        <taxon>Nototheniidae</taxon>
        <taxon>Dissostichus</taxon>
    </lineage>
</organism>
<keyword evidence="2" id="KW-1185">Reference proteome</keyword>
<feature type="non-terminal residue" evidence="1">
    <location>
        <position position="52"/>
    </location>
</feature>
<comment type="caution">
    <text evidence="1">The sequence shown here is derived from an EMBL/GenBank/DDBJ whole genome shotgun (WGS) entry which is preliminary data.</text>
</comment>
<name>A0AAD9C4S7_DISEL</name>
<evidence type="ECO:0000313" key="2">
    <source>
        <dbReference type="Proteomes" id="UP001228049"/>
    </source>
</evidence>
<accession>A0AAD9C4S7</accession>
<protein>
    <submittedName>
        <fullName evidence="1">DNA polymerase III PolC-type</fullName>
    </submittedName>
</protein>
<gene>
    <name evidence="1" type="ORF">KUDE01_020280</name>
</gene>
<sequence>NVLPTVDKEKAMSLTQFPRGAPGQSEIRAPLRRLLSAWLTSVVSSSPVPPPQ</sequence>
<dbReference type="EMBL" id="JASDAP010000010">
    <property type="protein sequence ID" value="KAK1894823.1"/>
    <property type="molecule type" value="Genomic_DNA"/>
</dbReference>
<evidence type="ECO:0000313" key="1">
    <source>
        <dbReference type="EMBL" id="KAK1894823.1"/>
    </source>
</evidence>
<feature type="non-terminal residue" evidence="1">
    <location>
        <position position="1"/>
    </location>
</feature>